<evidence type="ECO:0000256" key="1">
    <source>
        <dbReference type="ARBA" id="ARBA00022741"/>
    </source>
</evidence>
<accession>A0AAN6C782</accession>
<dbReference type="InterPro" id="IPR006703">
    <property type="entry name" value="G_AIG1"/>
</dbReference>
<organism evidence="5 6">
    <name type="scientific">Fusarium austroamericanum</name>
    <dbReference type="NCBI Taxonomy" id="282268"/>
    <lineage>
        <taxon>Eukaryota</taxon>
        <taxon>Fungi</taxon>
        <taxon>Dikarya</taxon>
        <taxon>Ascomycota</taxon>
        <taxon>Pezizomycotina</taxon>
        <taxon>Sordariomycetes</taxon>
        <taxon>Hypocreomycetidae</taxon>
        <taxon>Hypocreales</taxon>
        <taxon>Nectriaceae</taxon>
        <taxon>Fusarium</taxon>
    </lineage>
</organism>
<comment type="caution">
    <text evidence="5">The sequence shown here is derived from an EMBL/GenBank/DDBJ whole genome shotgun (WGS) entry which is preliminary data.</text>
</comment>
<keyword evidence="3" id="KW-1133">Transmembrane helix</keyword>
<dbReference type="PANTHER" id="PTHR10903">
    <property type="entry name" value="GTPASE, IMAP FAMILY MEMBER-RELATED"/>
    <property type="match status" value="1"/>
</dbReference>
<dbReference type="InterPro" id="IPR027417">
    <property type="entry name" value="P-loop_NTPase"/>
</dbReference>
<keyword evidence="3" id="KW-0472">Membrane</keyword>
<evidence type="ECO:0000313" key="5">
    <source>
        <dbReference type="EMBL" id="KAF5244738.1"/>
    </source>
</evidence>
<dbReference type="Gene3D" id="3.40.50.300">
    <property type="entry name" value="P-loop containing nucleotide triphosphate hydrolases"/>
    <property type="match status" value="1"/>
</dbReference>
<dbReference type="GO" id="GO:0005525">
    <property type="term" value="F:GTP binding"/>
    <property type="evidence" value="ECO:0007669"/>
    <property type="project" value="UniProtKB-KW"/>
</dbReference>
<name>A0AAN6C782_FUSAU</name>
<gene>
    <name evidence="5" type="ORF">FAUST_2255</name>
</gene>
<dbReference type="EMBL" id="JAAMOD010000045">
    <property type="protein sequence ID" value="KAF5244738.1"/>
    <property type="molecule type" value="Genomic_DNA"/>
</dbReference>
<evidence type="ECO:0000256" key="2">
    <source>
        <dbReference type="ARBA" id="ARBA00023134"/>
    </source>
</evidence>
<evidence type="ECO:0000259" key="4">
    <source>
        <dbReference type="Pfam" id="PF04548"/>
    </source>
</evidence>
<keyword evidence="3" id="KW-0812">Transmembrane</keyword>
<keyword evidence="6" id="KW-1185">Reference proteome</keyword>
<dbReference type="SUPFAM" id="SSF52540">
    <property type="entry name" value="P-loop containing nucleoside triphosphate hydrolases"/>
    <property type="match status" value="1"/>
</dbReference>
<sequence>MTQKRETLDMDDQSEGVILVMGVTGAGKSYFLNQLKRHSVTEGHSLFSETRECQAVEIILDDEDQKRSITVVDTPGFDDTERSQADILAEITNYLAAQHLSGLPLRGILYLHKITENRMTRTSQDYLQLLQDIVGDDALKNVILVTTMWNTLRPEERKRAVHREQELLNNFWSPMINKSAFVAQFNGTAASAYSLVYQLADQESVVLDIQKEIVDQDRSIIDTATGISLIRQLQKDHEAYQLKLCNLRDELERIQGLQPLDKAQLRRLKGEIEQTEKLLRTMSDSVSRLRIQPGAPMRLRMKQAMRESGQTAAMVLGLVLNVTYVAVILGLGI</sequence>
<feature type="transmembrane region" description="Helical" evidence="3">
    <location>
        <begin position="311"/>
        <end position="331"/>
    </location>
</feature>
<dbReference type="InterPro" id="IPR045058">
    <property type="entry name" value="GIMA/IAN/Toc"/>
</dbReference>
<dbReference type="Pfam" id="PF04548">
    <property type="entry name" value="AIG1"/>
    <property type="match status" value="1"/>
</dbReference>
<feature type="domain" description="AIG1-type G" evidence="4">
    <location>
        <begin position="18"/>
        <end position="170"/>
    </location>
</feature>
<dbReference type="AlphaFoldDB" id="A0AAN6C782"/>
<reference evidence="5 6" key="1">
    <citation type="submission" date="2020-02" db="EMBL/GenBank/DDBJ databases">
        <title>Identification and distribution of gene clusters putatively required for synthesis of sphingolipid metabolism inhibitors in phylogenetically diverse species of the filamentous fungus Fusarium.</title>
        <authorList>
            <person name="Kim H.-S."/>
            <person name="Busman M."/>
            <person name="Brown D.W."/>
            <person name="Divon H."/>
            <person name="Uhlig S."/>
            <person name="Proctor R.H."/>
        </authorList>
    </citation>
    <scope>NUCLEOTIDE SEQUENCE [LARGE SCALE GENOMIC DNA]</scope>
    <source>
        <strain evidence="5 6">NRRL 2903</strain>
    </source>
</reference>
<dbReference type="CDD" id="cd00882">
    <property type="entry name" value="Ras_like_GTPase"/>
    <property type="match status" value="1"/>
</dbReference>
<evidence type="ECO:0000256" key="3">
    <source>
        <dbReference type="SAM" id="Phobius"/>
    </source>
</evidence>
<evidence type="ECO:0000313" key="6">
    <source>
        <dbReference type="Proteomes" id="UP000537989"/>
    </source>
</evidence>
<keyword evidence="1" id="KW-0547">Nucleotide-binding</keyword>
<proteinExistence type="predicted"/>
<protein>
    <recommendedName>
        <fullName evidence="4">AIG1-type G domain-containing protein</fullName>
    </recommendedName>
</protein>
<dbReference type="Proteomes" id="UP000537989">
    <property type="component" value="Unassembled WGS sequence"/>
</dbReference>
<dbReference type="PANTHER" id="PTHR10903:SF184">
    <property type="entry name" value="GTP-BINDING PROTEIN A"/>
    <property type="match status" value="1"/>
</dbReference>
<keyword evidence="2" id="KW-0342">GTP-binding</keyword>